<evidence type="ECO:0008006" key="3">
    <source>
        <dbReference type="Google" id="ProtNLM"/>
    </source>
</evidence>
<gene>
    <name evidence="1" type="ORF">OP10G_3922</name>
</gene>
<organism evidence="1 2">
    <name type="scientific">Fimbriimonas ginsengisoli Gsoil 348</name>
    <dbReference type="NCBI Taxonomy" id="661478"/>
    <lineage>
        <taxon>Bacteria</taxon>
        <taxon>Bacillati</taxon>
        <taxon>Armatimonadota</taxon>
        <taxon>Fimbriimonadia</taxon>
        <taxon>Fimbriimonadales</taxon>
        <taxon>Fimbriimonadaceae</taxon>
        <taxon>Fimbriimonas</taxon>
    </lineage>
</organism>
<dbReference type="HOGENOM" id="CLU_2584581_0_0_0"/>
<evidence type="ECO:0000313" key="1">
    <source>
        <dbReference type="EMBL" id="AIE87290.1"/>
    </source>
</evidence>
<name>A0A068NWY2_FIMGI</name>
<evidence type="ECO:0000313" key="2">
    <source>
        <dbReference type="Proteomes" id="UP000027982"/>
    </source>
</evidence>
<dbReference type="EMBL" id="CP007139">
    <property type="protein sequence ID" value="AIE87290.1"/>
    <property type="molecule type" value="Genomic_DNA"/>
</dbReference>
<dbReference type="AlphaFoldDB" id="A0A068NWY2"/>
<dbReference type="STRING" id="661478.OP10G_3922"/>
<protein>
    <recommendedName>
        <fullName evidence="3">BON domain-containing protein</fullName>
    </recommendedName>
</protein>
<reference evidence="1 2" key="1">
    <citation type="journal article" date="2014" name="PLoS ONE">
        <title>The first complete genome sequence of the class fimbriimonadia in the phylum armatimonadetes.</title>
        <authorList>
            <person name="Hu Z.Y."/>
            <person name="Wang Y.Z."/>
            <person name="Im W.T."/>
            <person name="Wang S.Y."/>
            <person name="Zhao G.P."/>
            <person name="Zheng H.J."/>
            <person name="Quan Z.X."/>
        </authorList>
    </citation>
    <scope>NUCLEOTIDE SEQUENCE [LARGE SCALE GENOMIC DNA]</scope>
    <source>
        <strain evidence="1">Gsoil 348</strain>
    </source>
</reference>
<dbReference type="KEGG" id="fgi:OP10G_3922"/>
<dbReference type="Proteomes" id="UP000027982">
    <property type="component" value="Chromosome"/>
</dbReference>
<proteinExistence type="predicted"/>
<keyword evidence="2" id="KW-1185">Reference proteome</keyword>
<accession>A0A068NWY2</accession>
<sequence length="80" mass="9197">MVDQKDVRGLRTARTEMSKRGIDIARSDLQLRHGVLMVRGVIVPMPGSNISDVKIEMDHIARLLRQKPEIREVILDCKYQ</sequence>